<evidence type="ECO:0000259" key="2">
    <source>
        <dbReference type="PROSITE" id="PS50206"/>
    </source>
</evidence>
<proteinExistence type="predicted"/>
<evidence type="ECO:0000256" key="1">
    <source>
        <dbReference type="SAM" id="SignalP"/>
    </source>
</evidence>
<dbReference type="CDD" id="cd00158">
    <property type="entry name" value="RHOD"/>
    <property type="match status" value="1"/>
</dbReference>
<organism evidence="3 4">
    <name type="scientific">Actinotalea lenta</name>
    <dbReference type="NCBI Taxonomy" id="3064654"/>
    <lineage>
        <taxon>Bacteria</taxon>
        <taxon>Bacillati</taxon>
        <taxon>Actinomycetota</taxon>
        <taxon>Actinomycetes</taxon>
        <taxon>Micrococcales</taxon>
        <taxon>Cellulomonadaceae</taxon>
        <taxon>Actinotalea</taxon>
    </lineage>
</organism>
<sequence>MLLRTRTTRVAAAAALGVALAAGISGCAGDTPANGAHAELKDLPPQAFAERAATPGVVVLDVRTPQEFAAGHLPGAINVDVEAPDFATRIAQLDTSVPYAVYCHSGNRSAAAMQQMAAAGFTDLADLAGGITAWAQAGGTIVTG</sequence>
<accession>A0ABT9DAF2</accession>
<dbReference type="InterPro" id="IPR001763">
    <property type="entry name" value="Rhodanese-like_dom"/>
</dbReference>
<dbReference type="PANTHER" id="PTHR45431:SF3">
    <property type="entry name" value="RHODANESE-LIKE DOMAIN-CONTAINING PROTEIN 15, CHLOROPLASTIC"/>
    <property type="match status" value="1"/>
</dbReference>
<comment type="caution">
    <text evidence="3">The sequence shown here is derived from an EMBL/GenBank/DDBJ whole genome shotgun (WGS) entry which is preliminary data.</text>
</comment>
<dbReference type="InterPro" id="IPR052367">
    <property type="entry name" value="Thiosulfate_ST/Rhodanese-like"/>
</dbReference>
<reference evidence="3 4" key="1">
    <citation type="submission" date="2023-07" db="EMBL/GenBank/DDBJ databases">
        <title>Description of novel actinomycetes strains, isolated from tidal flat sediment.</title>
        <authorList>
            <person name="Lu C."/>
        </authorList>
    </citation>
    <scope>NUCLEOTIDE SEQUENCE [LARGE SCALE GENOMIC DNA]</scope>
    <source>
        <strain evidence="3 4">SYSU T00b441</strain>
    </source>
</reference>
<dbReference type="Proteomes" id="UP001232536">
    <property type="component" value="Unassembled WGS sequence"/>
</dbReference>
<dbReference type="SUPFAM" id="SSF52821">
    <property type="entry name" value="Rhodanese/Cell cycle control phosphatase"/>
    <property type="match status" value="1"/>
</dbReference>
<dbReference type="EMBL" id="JAUQYP010000001">
    <property type="protein sequence ID" value="MDO8107887.1"/>
    <property type="molecule type" value="Genomic_DNA"/>
</dbReference>
<keyword evidence="4" id="KW-1185">Reference proteome</keyword>
<keyword evidence="1" id="KW-0732">Signal</keyword>
<evidence type="ECO:0000313" key="4">
    <source>
        <dbReference type="Proteomes" id="UP001232536"/>
    </source>
</evidence>
<feature type="chain" id="PRO_5045959477" evidence="1">
    <location>
        <begin position="22"/>
        <end position="144"/>
    </location>
</feature>
<dbReference type="InterPro" id="IPR001307">
    <property type="entry name" value="Thiosulphate_STrfase_CS"/>
</dbReference>
<dbReference type="SMART" id="SM00450">
    <property type="entry name" value="RHOD"/>
    <property type="match status" value="1"/>
</dbReference>
<dbReference type="RefSeq" id="WP_304601489.1">
    <property type="nucleotide sequence ID" value="NZ_JAUQYP010000001.1"/>
</dbReference>
<dbReference type="Pfam" id="PF00581">
    <property type="entry name" value="Rhodanese"/>
    <property type="match status" value="1"/>
</dbReference>
<dbReference type="PROSITE" id="PS00380">
    <property type="entry name" value="RHODANESE_1"/>
    <property type="match status" value="1"/>
</dbReference>
<gene>
    <name evidence="3" type="ORF">Q6348_11840</name>
</gene>
<protein>
    <submittedName>
        <fullName evidence="3">Rhodanese-like domain-containing protein</fullName>
    </submittedName>
</protein>
<evidence type="ECO:0000313" key="3">
    <source>
        <dbReference type="EMBL" id="MDO8107887.1"/>
    </source>
</evidence>
<feature type="signal peptide" evidence="1">
    <location>
        <begin position="1"/>
        <end position="21"/>
    </location>
</feature>
<feature type="domain" description="Rhodanese" evidence="2">
    <location>
        <begin position="53"/>
        <end position="143"/>
    </location>
</feature>
<dbReference type="PANTHER" id="PTHR45431">
    <property type="entry name" value="RHODANESE-LIKE DOMAIN-CONTAINING PROTEIN 15, CHLOROPLASTIC"/>
    <property type="match status" value="1"/>
</dbReference>
<dbReference type="PROSITE" id="PS50206">
    <property type="entry name" value="RHODANESE_3"/>
    <property type="match status" value="1"/>
</dbReference>
<dbReference type="PROSITE" id="PS51257">
    <property type="entry name" value="PROKAR_LIPOPROTEIN"/>
    <property type="match status" value="1"/>
</dbReference>
<name>A0ABT9DAF2_9CELL</name>
<dbReference type="Gene3D" id="3.40.250.10">
    <property type="entry name" value="Rhodanese-like domain"/>
    <property type="match status" value="1"/>
</dbReference>
<dbReference type="InterPro" id="IPR036873">
    <property type="entry name" value="Rhodanese-like_dom_sf"/>
</dbReference>